<comment type="caution">
    <text evidence="1">The sequence shown here is derived from an EMBL/GenBank/DDBJ whole genome shotgun (WGS) entry which is preliminary data.</text>
</comment>
<name>A0A7K3NRV0_9BACT</name>
<dbReference type="RefSeq" id="WP_163303979.1">
    <property type="nucleotide sequence ID" value="NZ_JAAGRQ010000163.1"/>
</dbReference>
<evidence type="ECO:0000313" key="2">
    <source>
        <dbReference type="Proteomes" id="UP000469724"/>
    </source>
</evidence>
<sequence>MAKKVRSVRVPLELAELDLSALVRECASHLRDLDSAVLLSSQGNREAADALVKARRTDLGRRVGNLVWEARVRHQEAARSRETEKKAAEK</sequence>
<protein>
    <submittedName>
        <fullName evidence="1">Uncharacterized protein</fullName>
    </submittedName>
</protein>
<keyword evidence="2" id="KW-1185">Reference proteome</keyword>
<accession>A0A7K3NRV0</accession>
<dbReference type="Proteomes" id="UP000469724">
    <property type="component" value="Unassembled WGS sequence"/>
</dbReference>
<gene>
    <name evidence="1" type="ORF">G3N56_19455</name>
</gene>
<evidence type="ECO:0000313" key="1">
    <source>
        <dbReference type="EMBL" id="NDY58918.1"/>
    </source>
</evidence>
<dbReference type="AlphaFoldDB" id="A0A7K3NRV0"/>
<proteinExistence type="predicted"/>
<organism evidence="1 2">
    <name type="scientific">Desulfolutivibrio sulfodismutans</name>
    <dbReference type="NCBI Taxonomy" id="63561"/>
    <lineage>
        <taxon>Bacteria</taxon>
        <taxon>Pseudomonadati</taxon>
        <taxon>Thermodesulfobacteriota</taxon>
        <taxon>Desulfovibrionia</taxon>
        <taxon>Desulfovibrionales</taxon>
        <taxon>Desulfovibrionaceae</taxon>
        <taxon>Desulfolutivibrio</taxon>
    </lineage>
</organism>
<dbReference type="EMBL" id="JAAGRQ010000163">
    <property type="protein sequence ID" value="NDY58918.1"/>
    <property type="molecule type" value="Genomic_DNA"/>
</dbReference>
<reference evidence="1 2" key="1">
    <citation type="submission" date="2020-02" db="EMBL/GenBank/DDBJ databases">
        <title>Comparative genomics of sulfur disproportionating microorganisms.</title>
        <authorList>
            <person name="Ward L.M."/>
            <person name="Bertran E."/>
            <person name="Johnston D.T."/>
        </authorList>
    </citation>
    <scope>NUCLEOTIDE SEQUENCE [LARGE SCALE GENOMIC DNA]</scope>
    <source>
        <strain evidence="1 2">DSM 3696</strain>
    </source>
</reference>